<reference evidence="1" key="1">
    <citation type="submission" date="2023-06" db="EMBL/GenBank/DDBJ databases">
        <authorList>
            <person name="Kurt Z."/>
        </authorList>
    </citation>
    <scope>NUCLEOTIDE SEQUENCE</scope>
</reference>
<comment type="caution">
    <text evidence="1">The sequence shown here is derived from an EMBL/GenBank/DDBJ whole genome shotgun (WGS) entry which is preliminary data.</text>
</comment>
<evidence type="ECO:0000313" key="2">
    <source>
        <dbReference type="EMBL" id="CAL6070993.1"/>
    </source>
</evidence>
<sequence>MKLPNVLNNILVVQNEPKNEQLFTSPNQLKLPAINLNKQRVYHQVSNLSRKSSSSTSNFPNQNQYGSICQSQNFQTLVLPPESKYLKISNEIKIQNEELKKQKQIVEQLYLSQQTILDNLQILQRNSNKFVQLCKKLYHKK</sequence>
<evidence type="ECO:0000313" key="1">
    <source>
        <dbReference type="EMBL" id="CAI9963471.1"/>
    </source>
</evidence>
<accession>A0AA86QYC2</accession>
<proteinExistence type="predicted"/>
<gene>
    <name evidence="1" type="ORF">HINF_LOCUS51116</name>
    <name evidence="2" type="ORF">HINF_LOCUS54932</name>
</gene>
<protein>
    <submittedName>
        <fullName evidence="2">Hypothetical_protein</fullName>
    </submittedName>
</protein>
<name>A0AA86QYC2_9EUKA</name>
<evidence type="ECO:0000313" key="3">
    <source>
        <dbReference type="Proteomes" id="UP001642409"/>
    </source>
</evidence>
<reference evidence="2 3" key="2">
    <citation type="submission" date="2024-07" db="EMBL/GenBank/DDBJ databases">
        <authorList>
            <person name="Akdeniz Z."/>
        </authorList>
    </citation>
    <scope>NUCLEOTIDE SEQUENCE [LARGE SCALE GENOMIC DNA]</scope>
</reference>
<organism evidence="1">
    <name type="scientific">Hexamita inflata</name>
    <dbReference type="NCBI Taxonomy" id="28002"/>
    <lineage>
        <taxon>Eukaryota</taxon>
        <taxon>Metamonada</taxon>
        <taxon>Diplomonadida</taxon>
        <taxon>Hexamitidae</taxon>
        <taxon>Hexamitinae</taxon>
        <taxon>Hexamita</taxon>
    </lineage>
</organism>
<dbReference type="EMBL" id="CAXDID020000288">
    <property type="protein sequence ID" value="CAL6070993.1"/>
    <property type="molecule type" value="Genomic_DNA"/>
</dbReference>
<keyword evidence="3" id="KW-1185">Reference proteome</keyword>
<dbReference type="Proteomes" id="UP001642409">
    <property type="component" value="Unassembled WGS sequence"/>
</dbReference>
<dbReference type="AlphaFoldDB" id="A0AA86QYC2"/>
<dbReference type="EMBL" id="CATOUU010000968">
    <property type="protein sequence ID" value="CAI9963471.1"/>
    <property type="molecule type" value="Genomic_DNA"/>
</dbReference>